<protein>
    <recommendedName>
        <fullName evidence="8">Major facilitator superfamily (MFS) profile domain-containing protein</fullName>
    </recommendedName>
</protein>
<feature type="transmembrane region" description="Helical" evidence="7">
    <location>
        <begin position="184"/>
        <end position="207"/>
    </location>
</feature>
<proteinExistence type="predicted"/>
<evidence type="ECO:0000256" key="6">
    <source>
        <dbReference type="SAM" id="MobiDB-lite"/>
    </source>
</evidence>
<dbReference type="PROSITE" id="PS50850">
    <property type="entry name" value="MFS"/>
    <property type="match status" value="1"/>
</dbReference>
<feature type="domain" description="Major facilitator superfamily (MFS) profile" evidence="8">
    <location>
        <begin position="56"/>
        <end position="472"/>
    </location>
</feature>
<dbReference type="EMBL" id="JAPDFR010000001">
    <property type="protein sequence ID" value="KAK0392036.1"/>
    <property type="molecule type" value="Genomic_DNA"/>
</dbReference>
<dbReference type="InterPro" id="IPR036259">
    <property type="entry name" value="MFS_trans_sf"/>
</dbReference>
<sequence>MAESEKPNASGVDNIDFNGHESPINGSAKLDPDNPPVREFDSVAEKKLRRKTDLYIVPLVALLFLFCFIDRSNLGNARIADLEADLGMDPLSYDFNIVLSMFYVSYALFEVPSTMLCKIMGPGWYLPIATIFFGIVTICTSFVQTMGQLIAVRFLLGIFEAGMLPGIAYYLSRWYRRSELSLRLGMYMVTTPLAGAFGGLLASGILSMDSVGSLRGWRMIFVVEGIITTMLGFIALAFLTNSPLTARWLSDEEKELSIERVKSERVGQEEVIDKMSKTKLKRGVMNPITLSTAFIFHLNNITALGISFFLPTIIRAIYPSETRVQQQLRTVPPYIFGAGTLLIASYLASRFNTRQIFLLVSGPLVMVGYAMLLSLRDPSARYGAIFLTVSTVFFPGAMCNSQVSANSVSDTARNIAIATNTVAGYFGGLIATWTYFGSDPMFPVGNGLNLSVSAVISITAGTFHWWMIKDNKKRDARTPAEREELLAGLSRKDVAELEYKHPDFRWRP</sequence>
<feature type="transmembrane region" description="Helical" evidence="7">
    <location>
        <begin position="382"/>
        <end position="403"/>
    </location>
</feature>
<feature type="transmembrane region" description="Helical" evidence="7">
    <location>
        <begin position="284"/>
        <end position="311"/>
    </location>
</feature>
<dbReference type="GO" id="GO:0022857">
    <property type="term" value="F:transmembrane transporter activity"/>
    <property type="evidence" value="ECO:0007669"/>
    <property type="project" value="InterPro"/>
</dbReference>
<feature type="transmembrane region" description="Helical" evidence="7">
    <location>
        <begin position="356"/>
        <end position="376"/>
    </location>
</feature>
<dbReference type="PANTHER" id="PTHR43791">
    <property type="entry name" value="PERMEASE-RELATED"/>
    <property type="match status" value="1"/>
</dbReference>
<feature type="transmembrane region" description="Helical" evidence="7">
    <location>
        <begin position="415"/>
        <end position="436"/>
    </location>
</feature>
<name>A0AA39GRZ9_SARSR</name>
<evidence type="ECO:0000256" key="3">
    <source>
        <dbReference type="ARBA" id="ARBA00022692"/>
    </source>
</evidence>
<evidence type="ECO:0000313" key="10">
    <source>
        <dbReference type="Proteomes" id="UP001175261"/>
    </source>
</evidence>
<keyword evidence="2" id="KW-0813">Transport</keyword>
<comment type="subcellular location">
    <subcellularLocation>
        <location evidence="1">Membrane</location>
        <topology evidence="1">Multi-pass membrane protein</topology>
    </subcellularLocation>
</comment>
<dbReference type="Proteomes" id="UP001175261">
    <property type="component" value="Unassembled WGS sequence"/>
</dbReference>
<accession>A0AA39GRZ9</accession>
<reference evidence="9" key="1">
    <citation type="submission" date="2022-10" db="EMBL/GenBank/DDBJ databases">
        <title>Determination and structural analysis of whole genome sequence of Sarocladium strictum F4-1.</title>
        <authorList>
            <person name="Hu L."/>
            <person name="Jiang Y."/>
        </authorList>
    </citation>
    <scope>NUCLEOTIDE SEQUENCE</scope>
    <source>
        <strain evidence="9">F4-1</strain>
    </source>
</reference>
<feature type="transmembrane region" description="Helical" evidence="7">
    <location>
        <begin position="150"/>
        <end position="172"/>
    </location>
</feature>
<gene>
    <name evidence="9" type="ORF">NLU13_1534</name>
</gene>
<dbReference type="InterPro" id="IPR011701">
    <property type="entry name" value="MFS"/>
</dbReference>
<feature type="transmembrane region" description="Helical" evidence="7">
    <location>
        <begin position="123"/>
        <end position="144"/>
    </location>
</feature>
<dbReference type="SUPFAM" id="SSF103473">
    <property type="entry name" value="MFS general substrate transporter"/>
    <property type="match status" value="1"/>
</dbReference>
<evidence type="ECO:0000256" key="5">
    <source>
        <dbReference type="ARBA" id="ARBA00023136"/>
    </source>
</evidence>
<dbReference type="Gene3D" id="1.20.1250.20">
    <property type="entry name" value="MFS general substrate transporter like domains"/>
    <property type="match status" value="2"/>
</dbReference>
<feature type="transmembrane region" description="Helical" evidence="7">
    <location>
        <begin position="219"/>
        <end position="239"/>
    </location>
</feature>
<feature type="region of interest" description="Disordered" evidence="6">
    <location>
        <begin position="1"/>
        <end position="37"/>
    </location>
</feature>
<keyword evidence="4 7" id="KW-1133">Transmembrane helix</keyword>
<organism evidence="9 10">
    <name type="scientific">Sarocladium strictum</name>
    <name type="common">Black bundle disease fungus</name>
    <name type="synonym">Acremonium strictum</name>
    <dbReference type="NCBI Taxonomy" id="5046"/>
    <lineage>
        <taxon>Eukaryota</taxon>
        <taxon>Fungi</taxon>
        <taxon>Dikarya</taxon>
        <taxon>Ascomycota</taxon>
        <taxon>Pezizomycotina</taxon>
        <taxon>Sordariomycetes</taxon>
        <taxon>Hypocreomycetidae</taxon>
        <taxon>Hypocreales</taxon>
        <taxon>Sarocladiaceae</taxon>
        <taxon>Sarocladium</taxon>
    </lineage>
</organism>
<dbReference type="PANTHER" id="PTHR43791:SF48">
    <property type="entry name" value="TRANSPORTER, PUTATIVE (AFU_ORTHOLOGUE AFUA_4G01000)-RELATED"/>
    <property type="match status" value="1"/>
</dbReference>
<evidence type="ECO:0000259" key="8">
    <source>
        <dbReference type="PROSITE" id="PS50850"/>
    </source>
</evidence>
<dbReference type="FunFam" id="1.20.1250.20:FF:000034">
    <property type="entry name" value="MFS general substrate transporter"/>
    <property type="match status" value="1"/>
</dbReference>
<evidence type="ECO:0000256" key="1">
    <source>
        <dbReference type="ARBA" id="ARBA00004141"/>
    </source>
</evidence>
<evidence type="ECO:0000313" key="9">
    <source>
        <dbReference type="EMBL" id="KAK0392036.1"/>
    </source>
</evidence>
<evidence type="ECO:0000256" key="4">
    <source>
        <dbReference type="ARBA" id="ARBA00022989"/>
    </source>
</evidence>
<keyword evidence="3 7" id="KW-0812">Transmembrane</keyword>
<feature type="transmembrane region" description="Helical" evidence="7">
    <location>
        <begin position="91"/>
        <end position="111"/>
    </location>
</feature>
<dbReference type="AlphaFoldDB" id="A0AA39GRZ9"/>
<dbReference type="Pfam" id="PF07690">
    <property type="entry name" value="MFS_1"/>
    <property type="match status" value="1"/>
</dbReference>
<comment type="caution">
    <text evidence="9">The sequence shown here is derived from an EMBL/GenBank/DDBJ whole genome shotgun (WGS) entry which is preliminary data.</text>
</comment>
<feature type="transmembrane region" description="Helical" evidence="7">
    <location>
        <begin position="54"/>
        <end position="71"/>
    </location>
</feature>
<evidence type="ECO:0000256" key="7">
    <source>
        <dbReference type="SAM" id="Phobius"/>
    </source>
</evidence>
<dbReference type="InterPro" id="IPR020846">
    <property type="entry name" value="MFS_dom"/>
</dbReference>
<keyword evidence="10" id="KW-1185">Reference proteome</keyword>
<keyword evidence="5 7" id="KW-0472">Membrane</keyword>
<feature type="transmembrane region" description="Helical" evidence="7">
    <location>
        <begin position="448"/>
        <end position="468"/>
    </location>
</feature>
<feature type="transmembrane region" description="Helical" evidence="7">
    <location>
        <begin position="331"/>
        <end position="349"/>
    </location>
</feature>
<dbReference type="GO" id="GO:0016020">
    <property type="term" value="C:membrane"/>
    <property type="evidence" value="ECO:0007669"/>
    <property type="project" value="UniProtKB-SubCell"/>
</dbReference>
<evidence type="ECO:0000256" key="2">
    <source>
        <dbReference type="ARBA" id="ARBA00022448"/>
    </source>
</evidence>